<evidence type="ECO:0000256" key="3">
    <source>
        <dbReference type="ARBA" id="ARBA00023125"/>
    </source>
</evidence>
<dbReference type="InterPro" id="IPR001761">
    <property type="entry name" value="Peripla_BP/Lac1_sug-bd_dom"/>
</dbReference>
<dbReference type="InterPro" id="IPR010982">
    <property type="entry name" value="Lambda_DNA-bd_dom_sf"/>
</dbReference>
<evidence type="ECO:0000313" key="8">
    <source>
        <dbReference type="Proteomes" id="UP000033519"/>
    </source>
</evidence>
<sequence length="369" mass="39513">MARPTIRDISRVTGLSTYTISQALRGADGVSEDSRARVLAAANDIGYIPNRAAQDLRRTNRDSVGLITASTSNSYYLDLIGGIQSTVQSLAWTVIIADVAVDGHYDAEQEDRTVRRLIEARVAGVISTLTLSKANTELLSKWDIPIVFVDSSPPAEAPELPSVTTDNYQASMQVGGHLAGHGYKTWLFLAYPAIWSTRVEREHGLRDAAASADAGLVVVESANDAVSAGQALKSYLDTATAVPDVLIAGNNPMLLGALEHLQLRGLSIPRDIAVVGYDEFAWSNLIQPPLTLLNERSGEIGQQAARTLAEIILAQDAAEKRGESSMPAYRPDHQLQVGAELIVRQSCGCGPVGHHSFTPQPTIPSAKGR</sequence>
<reference evidence="6 8" key="1">
    <citation type="submission" date="2015-03" db="EMBL/GenBank/DDBJ databases">
        <authorList>
            <person name="Lepp D."/>
            <person name="Hassan Y.I."/>
            <person name="Li X.-Z."/>
            <person name="Zhou T."/>
        </authorList>
    </citation>
    <scope>NUCLEOTIDE SEQUENCE [LARGE SCALE GENOMIC DNA]</scope>
    <source>
        <strain evidence="6 8">Cr7-05</strain>
    </source>
</reference>
<accession>A0A0F5PTM1</accession>
<evidence type="ECO:0000256" key="1">
    <source>
        <dbReference type="ARBA" id="ARBA00022491"/>
    </source>
</evidence>
<dbReference type="SUPFAM" id="SSF47413">
    <property type="entry name" value="lambda repressor-like DNA-binding domains"/>
    <property type="match status" value="1"/>
</dbReference>
<evidence type="ECO:0000256" key="4">
    <source>
        <dbReference type="ARBA" id="ARBA00023163"/>
    </source>
</evidence>
<keyword evidence="4" id="KW-0804">Transcription</keyword>
<dbReference type="PROSITE" id="PS50932">
    <property type="entry name" value="HTH_LACI_2"/>
    <property type="match status" value="1"/>
</dbReference>
<dbReference type="Gene3D" id="3.40.50.2300">
    <property type="match status" value="2"/>
</dbReference>
<dbReference type="CDD" id="cd06267">
    <property type="entry name" value="PBP1_LacI_sugar_binding-like"/>
    <property type="match status" value="1"/>
</dbReference>
<keyword evidence="2" id="KW-0805">Transcription regulation</keyword>
<dbReference type="SMART" id="SM00354">
    <property type="entry name" value="HTH_LACI"/>
    <property type="match status" value="1"/>
</dbReference>
<dbReference type="AlphaFoldDB" id="A0A0F5PTM1"/>
<dbReference type="PATRIC" id="fig|728005.3.peg.1802"/>
<evidence type="ECO:0000313" key="6">
    <source>
        <dbReference type="EMBL" id="KKC31736.1"/>
    </source>
</evidence>
<dbReference type="Gene3D" id="1.10.260.40">
    <property type="entry name" value="lambda repressor-like DNA-binding domains"/>
    <property type="match status" value="1"/>
</dbReference>
<dbReference type="GO" id="GO:0000976">
    <property type="term" value="F:transcription cis-regulatory region binding"/>
    <property type="evidence" value="ECO:0007669"/>
    <property type="project" value="TreeGrafter"/>
</dbReference>
<keyword evidence="1" id="KW-0678">Repressor</keyword>
<feature type="domain" description="HTH lacI-type" evidence="5">
    <location>
        <begin position="4"/>
        <end position="58"/>
    </location>
</feature>
<keyword evidence="3" id="KW-0238">DNA-binding</keyword>
<dbReference type="SUPFAM" id="SSF53822">
    <property type="entry name" value="Periplasmic binding protein-like I"/>
    <property type="match status" value="1"/>
</dbReference>
<dbReference type="OrthoDB" id="234496at2"/>
<dbReference type="InterPro" id="IPR000843">
    <property type="entry name" value="HTH_LacI"/>
</dbReference>
<proteinExistence type="predicted"/>
<evidence type="ECO:0000259" key="5">
    <source>
        <dbReference type="PROSITE" id="PS50932"/>
    </source>
</evidence>
<dbReference type="Proteomes" id="UP000182258">
    <property type="component" value="Unassembled WGS sequence"/>
</dbReference>
<evidence type="ECO:0000256" key="2">
    <source>
        <dbReference type="ARBA" id="ARBA00023015"/>
    </source>
</evidence>
<dbReference type="InterPro" id="IPR028082">
    <property type="entry name" value="Peripla_BP_I"/>
</dbReference>
<reference evidence="7 9" key="2">
    <citation type="submission" date="2016-10" db="EMBL/GenBank/DDBJ databases">
        <authorList>
            <person name="de Groot N.N."/>
        </authorList>
    </citation>
    <scope>NUCLEOTIDE SEQUENCE [LARGE SCALE GENOMIC DNA]</scope>
    <source>
        <strain evidence="7 9">CGMCC 1.10210</strain>
    </source>
</reference>
<dbReference type="CDD" id="cd01392">
    <property type="entry name" value="HTH_LacI"/>
    <property type="match status" value="1"/>
</dbReference>
<dbReference type="Proteomes" id="UP000033519">
    <property type="component" value="Unassembled WGS sequence"/>
</dbReference>
<evidence type="ECO:0000313" key="7">
    <source>
        <dbReference type="EMBL" id="SFD44454.1"/>
    </source>
</evidence>
<name>A0A0F5PTM1_9HYPH</name>
<gene>
    <name evidence="7" type="ORF">SAMN04488059_1632</name>
    <name evidence="6" type="ORF">WH91_17845</name>
</gene>
<evidence type="ECO:0000313" key="9">
    <source>
        <dbReference type="Proteomes" id="UP000182258"/>
    </source>
</evidence>
<organism evidence="7 9">
    <name type="scientific">Devosia psychrophila</name>
    <dbReference type="NCBI Taxonomy" id="728005"/>
    <lineage>
        <taxon>Bacteria</taxon>
        <taxon>Pseudomonadati</taxon>
        <taxon>Pseudomonadota</taxon>
        <taxon>Alphaproteobacteria</taxon>
        <taxon>Hyphomicrobiales</taxon>
        <taxon>Devosiaceae</taxon>
        <taxon>Devosia</taxon>
    </lineage>
</organism>
<protein>
    <submittedName>
        <fullName evidence="6">LacI family transcriptional regulator</fullName>
    </submittedName>
    <submittedName>
        <fullName evidence="7">Transcriptional regulator, LacI family</fullName>
    </submittedName>
</protein>
<dbReference type="GO" id="GO:0003700">
    <property type="term" value="F:DNA-binding transcription factor activity"/>
    <property type="evidence" value="ECO:0007669"/>
    <property type="project" value="TreeGrafter"/>
</dbReference>
<dbReference type="EMBL" id="LAPV01000156">
    <property type="protein sequence ID" value="KKC31736.1"/>
    <property type="molecule type" value="Genomic_DNA"/>
</dbReference>
<dbReference type="PANTHER" id="PTHR30146:SF148">
    <property type="entry name" value="HTH-TYPE TRANSCRIPTIONAL REPRESSOR PURR-RELATED"/>
    <property type="match status" value="1"/>
</dbReference>
<dbReference type="STRING" id="728005.SAMN04488059_1632"/>
<dbReference type="RefSeq" id="WP_046172356.1">
    <property type="nucleotide sequence ID" value="NZ_FOMB01000063.1"/>
</dbReference>
<dbReference type="EMBL" id="FOMB01000063">
    <property type="protein sequence ID" value="SFD44454.1"/>
    <property type="molecule type" value="Genomic_DNA"/>
</dbReference>
<dbReference type="PANTHER" id="PTHR30146">
    <property type="entry name" value="LACI-RELATED TRANSCRIPTIONAL REPRESSOR"/>
    <property type="match status" value="1"/>
</dbReference>
<dbReference type="Pfam" id="PF00532">
    <property type="entry name" value="Peripla_BP_1"/>
    <property type="match status" value="1"/>
</dbReference>
<keyword evidence="8" id="KW-1185">Reference proteome</keyword>
<dbReference type="Pfam" id="PF00356">
    <property type="entry name" value="LacI"/>
    <property type="match status" value="1"/>
</dbReference>